<dbReference type="Proteomes" id="UP000001424">
    <property type="component" value="Chromosome"/>
</dbReference>
<dbReference type="OrthoDB" id="7019377at2"/>
<evidence type="ECO:0000313" key="1">
    <source>
        <dbReference type="EMBL" id="AAQ61524.1"/>
    </source>
</evidence>
<gene>
    <name evidence="1" type="ordered locus">CV_3862</name>
</gene>
<dbReference type="STRING" id="243365.CV_3862"/>
<reference evidence="1 2" key="1">
    <citation type="journal article" date="2003" name="Proc. Natl. Acad. Sci. U.S.A.">
        <title>The complete genome sequence of Chromobacterium violaceum reveals remarkable and exploitable bacterial adaptability.</title>
        <authorList>
            <person name="Vasconcelos A.T.R."/>
            <person name="de Almeida D.F."/>
            <person name="Almeida F.C."/>
            <person name="de Almeida L.G.P."/>
            <person name="de Almeida R."/>
            <person name="Goncalves J.A.A."/>
            <person name="Andrade E.M."/>
            <person name="Antonio R.V."/>
            <person name="Araripe J."/>
            <person name="de Araujo M.F.F."/>
            <person name="Filho S.A."/>
            <person name="Azevedo V."/>
            <person name="Batista A.J."/>
            <person name="Bataus L.A.M."/>
            <person name="Batista J.S."/>
            <person name="Belo A."/>
            <person name="vander Berg C."/>
            <person name="Blamey J."/>
            <person name="Bogo M."/>
            <person name="Bonato S."/>
            <person name="Bordignon J."/>
            <person name="Brito C.A."/>
            <person name="Brocchi M."/>
            <person name="Burity H.A."/>
            <person name="Camargo A.A."/>
            <person name="Cardoso D.D.P."/>
            <person name="Carneiro N.P."/>
            <person name="Carraro D.M."/>
            <person name="Carvalho C.M.B."/>
            <person name="Cascardo J.C.M."/>
            <person name="Cavada B.S."/>
            <person name="Chueire L.M.O."/>
            <person name="Pasa T.B.C."/>
            <person name="Duran N."/>
            <person name="Fagundes N."/>
            <person name="Falcao C.L."/>
            <person name="Fantinatti F."/>
            <person name="Farias I.P."/>
            <person name="Felipe M.S.S."/>
            <person name="Ferrari L.P."/>
            <person name="Ferro J.A."/>
            <person name="Ferro M.I.T."/>
            <person name="Franco G.R."/>
            <person name="Freitas N.S.A."/>
            <person name="Furlan L.R."/>
            <person name="Gazzinelli R.T."/>
            <person name="Gomes E.A."/>
            <person name="Goncalves P.R."/>
            <person name="Grangeiro T.B."/>
            <person name="Grattapaglia D."/>
            <person name="Grisard E.C."/>
            <person name="Guimaraes C.T."/>
            <person name="Hanna E.S."/>
            <person name="Hungria M."/>
            <person name="Jardim S.N."/>
            <person name="Laurino J."/>
            <person name="Leoi L.C.T."/>
            <person name="Fassarella L."/>
            <person name="Lima A."/>
            <person name="Loureiro M.F."/>
            <person name="Lyra M.C.P."/>
            <person name="Macedo M."/>
            <person name="Madeira H.M.F."/>
            <person name="Manfio G.P."/>
            <person name="Maranhao A.Q."/>
            <person name="Martins W.S."/>
            <person name="di Mauro S.M.Z."/>
            <person name="de Medeiros S.R.B."/>
            <person name="Meissner R.D.V."/>
            <person name="Menck C.F.M."/>
            <person name="Moreira M.A.M."/>
            <person name="Nascimento F.F."/>
            <person name="Nicolas M.F."/>
            <person name="Oliveira J.G."/>
            <person name="Oliveira S.C."/>
            <person name="Paixao R.F.C."/>
            <person name="Parente J.A."/>
            <person name="Pedrosa F.O."/>
            <person name="Pena S.J.D."/>
            <person name="Perreira J.O."/>
            <person name="Perreira M."/>
            <person name="Pinto L.S.R.C."/>
            <person name="Pinto L.S."/>
            <person name="Porto J.I.R."/>
            <person name="Potrich D.P."/>
            <person name="Neto C.E.R."/>
            <person name="Reis A.M.M."/>
            <person name="Rigo L.U."/>
            <person name="Rondinelli E."/>
            <person name="dos Santos E.B.P."/>
            <person name="Santos F.R."/>
            <person name="Schneider M.P.C."/>
            <person name="Seuanez H.N."/>
            <person name="Silva A.M.R."/>
            <person name="da Silva A.L.C."/>
            <person name="Silva D.W."/>
            <person name="Silva R."/>
            <person name="Simoes I.C."/>
            <person name="Simon D."/>
            <person name="Soares C.M.A."/>
            <person name="Soares R.B.A."/>
            <person name="Souza E.M."/>
            <person name="Souza K.R.L."/>
            <person name="Souza R.C."/>
            <person name="Steffens M.B.R."/>
            <person name="Steindel M."/>
            <person name="Teixeira S.R."/>
            <person name="Urmenyi T."/>
            <person name="Vettore A."/>
            <person name="Wassem R."/>
            <person name="Zaha A."/>
            <person name="Simpson A.J.G."/>
        </authorList>
    </citation>
    <scope>NUCLEOTIDE SEQUENCE [LARGE SCALE GENOMIC DNA]</scope>
    <source>
        <strain evidence="2">ATCC 12472 / DSM 30191 / JCM 1249 / NBRC 12614 / NCIMB 9131 / NCTC 9757</strain>
    </source>
</reference>
<dbReference type="eggNOG" id="ENOG5033K6X">
    <property type="taxonomic scope" value="Bacteria"/>
</dbReference>
<sequence>MNQRVTVHQAAEINTEVVAKPKPQYETVIDAKGRNIRLRRLTPLDESRLILAVGPENAANTVYLNTFVVPAAMVAYIDGEPYGQPGSIAEIEMVLDDLDTEGMHAIIDHLAAKNEAARAALAKLLDAEKEAAKN</sequence>
<dbReference type="EMBL" id="AE016825">
    <property type="protein sequence ID" value="AAQ61524.1"/>
    <property type="molecule type" value="Genomic_DNA"/>
</dbReference>
<dbReference type="KEGG" id="cvi:CV_3862"/>
<protein>
    <submittedName>
        <fullName evidence="1">Uncharacterized protein</fullName>
    </submittedName>
</protein>
<name>Q7NRC1_CHRVO</name>
<dbReference type="HOGENOM" id="CLU_1989215_0_0_4"/>
<keyword evidence="2" id="KW-1185">Reference proteome</keyword>
<dbReference type="GeneID" id="66365097"/>
<dbReference type="RefSeq" id="WP_011137409.1">
    <property type="nucleotide sequence ID" value="NC_005085.1"/>
</dbReference>
<proteinExistence type="predicted"/>
<evidence type="ECO:0000313" key="2">
    <source>
        <dbReference type="Proteomes" id="UP000001424"/>
    </source>
</evidence>
<dbReference type="AlphaFoldDB" id="Q7NRC1"/>
<accession>Q7NRC1</accession>
<organism evidence="1 2">
    <name type="scientific">Chromobacterium violaceum (strain ATCC 12472 / DSM 30191 / JCM 1249 / CCUG 213 / NBRC 12614 / NCIMB 9131 / NCTC 9757 / MK)</name>
    <dbReference type="NCBI Taxonomy" id="243365"/>
    <lineage>
        <taxon>Bacteria</taxon>
        <taxon>Pseudomonadati</taxon>
        <taxon>Pseudomonadota</taxon>
        <taxon>Betaproteobacteria</taxon>
        <taxon>Neisseriales</taxon>
        <taxon>Chromobacteriaceae</taxon>
        <taxon>Chromobacterium</taxon>
    </lineage>
</organism>